<dbReference type="Pfam" id="PF02656">
    <property type="entry name" value="DUF202"/>
    <property type="match status" value="1"/>
</dbReference>
<dbReference type="InterPro" id="IPR003807">
    <property type="entry name" value="DUF202"/>
</dbReference>
<sequence>MTDAGADAADRPFDVGLQTERTLLAWRRTCLALAVGNAAAIKYLSDALGLWATLIGFLGLVLSVVAWVLCTIRYRRAHGGLVREEGLIVSGRLPATVTAAVGIAGLAGLVVLFAQWHPW</sequence>
<protein>
    <submittedName>
        <fullName evidence="7">DUF202 domain-containing protein</fullName>
    </submittedName>
</protein>
<evidence type="ECO:0000256" key="2">
    <source>
        <dbReference type="ARBA" id="ARBA00022692"/>
    </source>
</evidence>
<gene>
    <name evidence="7" type="ORF">DY023_01610</name>
</gene>
<evidence type="ECO:0000313" key="8">
    <source>
        <dbReference type="Proteomes" id="UP000262172"/>
    </source>
</evidence>
<keyword evidence="4 5" id="KW-0472">Membrane</keyword>
<evidence type="ECO:0000256" key="1">
    <source>
        <dbReference type="ARBA" id="ARBA00004127"/>
    </source>
</evidence>
<comment type="caution">
    <text evidence="7">The sequence shown here is derived from an EMBL/GenBank/DDBJ whole genome shotgun (WGS) entry which is preliminary data.</text>
</comment>
<dbReference type="EMBL" id="QUAB01000012">
    <property type="protein sequence ID" value="REJ08239.1"/>
    <property type="molecule type" value="Genomic_DNA"/>
</dbReference>
<evidence type="ECO:0000256" key="3">
    <source>
        <dbReference type="ARBA" id="ARBA00022989"/>
    </source>
</evidence>
<feature type="domain" description="DUF202" evidence="6">
    <location>
        <begin position="14"/>
        <end position="77"/>
    </location>
</feature>
<feature type="transmembrane region" description="Helical" evidence="5">
    <location>
        <begin position="50"/>
        <end position="72"/>
    </location>
</feature>
<dbReference type="Proteomes" id="UP000262172">
    <property type="component" value="Unassembled WGS sequence"/>
</dbReference>
<evidence type="ECO:0000256" key="4">
    <source>
        <dbReference type="ARBA" id="ARBA00023136"/>
    </source>
</evidence>
<evidence type="ECO:0000256" key="5">
    <source>
        <dbReference type="SAM" id="Phobius"/>
    </source>
</evidence>
<dbReference type="RefSeq" id="WP_181905675.1">
    <property type="nucleotide sequence ID" value="NZ_QUAB01000012.1"/>
</dbReference>
<name>A0A371NXW9_9MICO</name>
<proteinExistence type="predicted"/>
<dbReference type="GO" id="GO:0012505">
    <property type="term" value="C:endomembrane system"/>
    <property type="evidence" value="ECO:0007669"/>
    <property type="project" value="UniProtKB-SubCell"/>
</dbReference>
<reference evidence="7 8" key="1">
    <citation type="submission" date="2018-08" db="EMBL/GenBank/DDBJ databases">
        <title>Isolation, diversity and antifungal activity of Actinobacteria from cow dung.</title>
        <authorList>
            <person name="Ling L."/>
        </authorList>
    </citation>
    <scope>NUCLEOTIDE SEQUENCE [LARGE SCALE GENOMIC DNA]</scope>
    <source>
        <strain evidence="7 8">NEAU-LLE</strain>
    </source>
</reference>
<keyword evidence="2 5" id="KW-0812">Transmembrane</keyword>
<evidence type="ECO:0000313" key="7">
    <source>
        <dbReference type="EMBL" id="REJ08239.1"/>
    </source>
</evidence>
<evidence type="ECO:0000259" key="6">
    <source>
        <dbReference type="Pfam" id="PF02656"/>
    </source>
</evidence>
<organism evidence="7 8">
    <name type="scientific">Microbacterium bovistercoris</name>
    <dbReference type="NCBI Taxonomy" id="2293570"/>
    <lineage>
        <taxon>Bacteria</taxon>
        <taxon>Bacillati</taxon>
        <taxon>Actinomycetota</taxon>
        <taxon>Actinomycetes</taxon>
        <taxon>Micrococcales</taxon>
        <taxon>Microbacteriaceae</taxon>
        <taxon>Microbacterium</taxon>
    </lineage>
</organism>
<keyword evidence="3 5" id="KW-1133">Transmembrane helix</keyword>
<keyword evidence="8" id="KW-1185">Reference proteome</keyword>
<comment type="subcellular location">
    <subcellularLocation>
        <location evidence="1">Endomembrane system</location>
        <topology evidence="1">Multi-pass membrane protein</topology>
    </subcellularLocation>
</comment>
<accession>A0A371NXW9</accession>
<dbReference type="AlphaFoldDB" id="A0A371NXW9"/>
<feature type="transmembrane region" description="Helical" evidence="5">
    <location>
        <begin position="93"/>
        <end position="116"/>
    </location>
</feature>